<dbReference type="InterPro" id="IPR005829">
    <property type="entry name" value="Sugar_transporter_CS"/>
</dbReference>
<evidence type="ECO:0000256" key="4">
    <source>
        <dbReference type="ARBA" id="ARBA00022692"/>
    </source>
</evidence>
<keyword evidence="3" id="KW-1003">Cell membrane</keyword>
<dbReference type="RefSeq" id="WP_244504406.1">
    <property type="nucleotide sequence ID" value="NZ_FOXD01000039.1"/>
</dbReference>
<evidence type="ECO:0000256" key="5">
    <source>
        <dbReference type="ARBA" id="ARBA00022989"/>
    </source>
</evidence>
<sequence length="401" mass="43078">MMTNTGNDQSNIETPDMTTNAPPRAGWKEWIGLAVLGLPTLLLSLDFTMLHLALPHLAADLNPSSTQQLWILDIYGFMIAGFLVTMGPLSDRLGRRRLLMIGASAFGAISLLAAFSISAEMLIVTRALLGIAGATLMPSTIALISNMFKDPKQRTMAISLWMVCFAAGGVLGPVVGGVLLNFFWWGSVFLLGVPVMVLLLLTAPLLLPEYRNPQAGRLDLISVALSLGAILPVIYGVKEIARNGWQVSPVFTVVAGAAIGWIFMRRQNRLGDPLVDLELFKNRTFSGALGMLLLGMITISGFVLLFAQYLQLVEGLASFQASLWMIPYAVGSFIGIMVAPITTRWIPPSYVISIGLVIASAGFMMITQVDVTSGLTIPVIGSVLLTIGIGPMQVLTMDIII</sequence>
<evidence type="ECO:0000256" key="1">
    <source>
        <dbReference type="ARBA" id="ARBA00004651"/>
    </source>
</evidence>
<dbReference type="EMBL" id="FOXD01000039">
    <property type="protein sequence ID" value="SFQ41319.1"/>
    <property type="molecule type" value="Genomic_DNA"/>
</dbReference>
<dbReference type="Pfam" id="PF07690">
    <property type="entry name" value="MFS_1"/>
    <property type="match status" value="1"/>
</dbReference>
<feature type="transmembrane region" description="Helical" evidence="8">
    <location>
        <begin position="350"/>
        <end position="369"/>
    </location>
</feature>
<dbReference type="CDD" id="cd17321">
    <property type="entry name" value="MFS_MMR_MDR_like"/>
    <property type="match status" value="1"/>
</dbReference>
<feature type="transmembrane region" description="Helical" evidence="8">
    <location>
        <begin position="182"/>
        <end position="206"/>
    </location>
</feature>
<dbReference type="InterPro" id="IPR036259">
    <property type="entry name" value="MFS_trans_sf"/>
</dbReference>
<feature type="transmembrane region" description="Helical" evidence="8">
    <location>
        <begin position="375"/>
        <end position="395"/>
    </location>
</feature>
<name>A0A1I5YAV5_9BACI</name>
<dbReference type="GO" id="GO:0022857">
    <property type="term" value="F:transmembrane transporter activity"/>
    <property type="evidence" value="ECO:0007669"/>
    <property type="project" value="InterPro"/>
</dbReference>
<dbReference type="PROSITE" id="PS00216">
    <property type="entry name" value="SUGAR_TRANSPORT_1"/>
    <property type="match status" value="1"/>
</dbReference>
<dbReference type="InterPro" id="IPR020846">
    <property type="entry name" value="MFS_dom"/>
</dbReference>
<dbReference type="Gene3D" id="1.20.1250.20">
    <property type="entry name" value="MFS general substrate transporter like domains"/>
    <property type="match status" value="1"/>
</dbReference>
<evidence type="ECO:0000256" key="2">
    <source>
        <dbReference type="ARBA" id="ARBA00022448"/>
    </source>
</evidence>
<protein>
    <submittedName>
        <fullName evidence="10">MFS transporter, DHA2 family, multidrug resistance protein</fullName>
    </submittedName>
</protein>
<feature type="transmembrane region" description="Helical" evidence="8">
    <location>
        <begin position="30"/>
        <end position="54"/>
    </location>
</feature>
<evidence type="ECO:0000313" key="10">
    <source>
        <dbReference type="EMBL" id="SFQ41319.1"/>
    </source>
</evidence>
<dbReference type="Proteomes" id="UP000198892">
    <property type="component" value="Unassembled WGS sequence"/>
</dbReference>
<proteinExistence type="predicted"/>
<feature type="domain" description="Major facilitator superfamily (MFS) profile" evidence="9">
    <location>
        <begin position="32"/>
        <end position="401"/>
    </location>
</feature>
<feature type="transmembrane region" description="Helical" evidence="8">
    <location>
        <begin position="285"/>
        <end position="309"/>
    </location>
</feature>
<dbReference type="AlphaFoldDB" id="A0A1I5YAV5"/>
<feature type="region of interest" description="Disordered" evidence="7">
    <location>
        <begin position="1"/>
        <end position="20"/>
    </location>
</feature>
<reference evidence="11" key="1">
    <citation type="submission" date="2016-10" db="EMBL/GenBank/DDBJ databases">
        <authorList>
            <person name="Varghese N."/>
            <person name="Submissions S."/>
        </authorList>
    </citation>
    <scope>NUCLEOTIDE SEQUENCE [LARGE SCALE GENOMIC DNA]</scope>
    <source>
        <strain evidence="11">S7</strain>
    </source>
</reference>
<evidence type="ECO:0000256" key="6">
    <source>
        <dbReference type="ARBA" id="ARBA00023136"/>
    </source>
</evidence>
<evidence type="ECO:0000256" key="7">
    <source>
        <dbReference type="SAM" id="MobiDB-lite"/>
    </source>
</evidence>
<dbReference type="PANTHER" id="PTHR42718:SF47">
    <property type="entry name" value="METHYL VIOLOGEN RESISTANCE PROTEIN SMVA"/>
    <property type="match status" value="1"/>
</dbReference>
<evidence type="ECO:0000256" key="8">
    <source>
        <dbReference type="SAM" id="Phobius"/>
    </source>
</evidence>
<keyword evidence="6 8" id="KW-0472">Membrane</keyword>
<feature type="transmembrane region" description="Helical" evidence="8">
    <location>
        <begin position="243"/>
        <end position="264"/>
    </location>
</feature>
<dbReference type="PANTHER" id="PTHR42718">
    <property type="entry name" value="MAJOR FACILITATOR SUPERFAMILY MULTIDRUG TRANSPORTER MFSC"/>
    <property type="match status" value="1"/>
</dbReference>
<dbReference type="PROSITE" id="PS50850">
    <property type="entry name" value="MFS"/>
    <property type="match status" value="1"/>
</dbReference>
<feature type="transmembrane region" description="Helical" evidence="8">
    <location>
        <begin position="156"/>
        <end position="176"/>
    </location>
</feature>
<keyword evidence="4 8" id="KW-0812">Transmembrane</keyword>
<organism evidence="10 11">
    <name type="scientific">Salibacterium halotolerans</name>
    <dbReference type="NCBI Taxonomy" id="1884432"/>
    <lineage>
        <taxon>Bacteria</taxon>
        <taxon>Bacillati</taxon>
        <taxon>Bacillota</taxon>
        <taxon>Bacilli</taxon>
        <taxon>Bacillales</taxon>
        <taxon>Bacillaceae</taxon>
    </lineage>
</organism>
<keyword evidence="2" id="KW-0813">Transport</keyword>
<dbReference type="InterPro" id="IPR011701">
    <property type="entry name" value="MFS"/>
</dbReference>
<feature type="transmembrane region" description="Helical" evidence="8">
    <location>
        <begin position="69"/>
        <end position="86"/>
    </location>
</feature>
<gene>
    <name evidence="10" type="ORF">SAMN05518683_1398</name>
</gene>
<feature type="transmembrane region" description="Helical" evidence="8">
    <location>
        <begin position="218"/>
        <end position="237"/>
    </location>
</feature>
<accession>A0A1I5YAV5</accession>
<feature type="transmembrane region" description="Helical" evidence="8">
    <location>
        <begin position="123"/>
        <end position="144"/>
    </location>
</feature>
<evidence type="ECO:0000313" key="11">
    <source>
        <dbReference type="Proteomes" id="UP000198892"/>
    </source>
</evidence>
<dbReference type="GO" id="GO:0005886">
    <property type="term" value="C:plasma membrane"/>
    <property type="evidence" value="ECO:0007669"/>
    <property type="project" value="UniProtKB-SubCell"/>
</dbReference>
<feature type="transmembrane region" description="Helical" evidence="8">
    <location>
        <begin position="98"/>
        <end position="117"/>
    </location>
</feature>
<comment type="subcellular location">
    <subcellularLocation>
        <location evidence="1">Cell membrane</location>
        <topology evidence="1">Multi-pass membrane protein</topology>
    </subcellularLocation>
</comment>
<keyword evidence="5 8" id="KW-1133">Transmembrane helix</keyword>
<feature type="transmembrane region" description="Helical" evidence="8">
    <location>
        <begin position="321"/>
        <end position="343"/>
    </location>
</feature>
<evidence type="ECO:0000259" key="9">
    <source>
        <dbReference type="PROSITE" id="PS50850"/>
    </source>
</evidence>
<dbReference type="STRING" id="1884432.SAMN05518683_1398"/>
<keyword evidence="11" id="KW-1185">Reference proteome</keyword>
<dbReference type="SUPFAM" id="SSF103473">
    <property type="entry name" value="MFS general substrate transporter"/>
    <property type="match status" value="1"/>
</dbReference>
<evidence type="ECO:0000256" key="3">
    <source>
        <dbReference type="ARBA" id="ARBA00022475"/>
    </source>
</evidence>